<evidence type="ECO:0000256" key="1">
    <source>
        <dbReference type="ARBA" id="ARBA00022723"/>
    </source>
</evidence>
<gene>
    <name evidence="6" type="ORF">IWZ03DRAFT_363599</name>
</gene>
<dbReference type="InterPro" id="IPR013083">
    <property type="entry name" value="Znf_RING/FYVE/PHD"/>
</dbReference>
<comment type="caution">
    <text evidence="6">The sequence shown here is derived from an EMBL/GenBank/DDBJ whole genome shotgun (WGS) entry which is preliminary data.</text>
</comment>
<dbReference type="InterPro" id="IPR047134">
    <property type="entry name" value="RNF4"/>
</dbReference>
<keyword evidence="1" id="KW-0479">Metal-binding</keyword>
<accession>A0ABR1KCD7</accession>
<feature type="domain" description="RING-type" evidence="5">
    <location>
        <begin position="582"/>
        <end position="637"/>
    </location>
</feature>
<protein>
    <recommendedName>
        <fullName evidence="5">RING-type domain-containing protein</fullName>
    </recommendedName>
</protein>
<evidence type="ECO:0000256" key="2">
    <source>
        <dbReference type="ARBA" id="ARBA00022771"/>
    </source>
</evidence>
<proteinExistence type="predicted"/>
<keyword evidence="7" id="KW-1185">Reference proteome</keyword>
<dbReference type="PANTHER" id="PTHR23041:SF78">
    <property type="entry name" value="E3 UBIQUITIN-PROTEIN LIGASE RNF4"/>
    <property type="match status" value="1"/>
</dbReference>
<organism evidence="6 7">
    <name type="scientific">Phyllosticta citriasiana</name>
    <dbReference type="NCBI Taxonomy" id="595635"/>
    <lineage>
        <taxon>Eukaryota</taxon>
        <taxon>Fungi</taxon>
        <taxon>Dikarya</taxon>
        <taxon>Ascomycota</taxon>
        <taxon>Pezizomycotina</taxon>
        <taxon>Dothideomycetes</taxon>
        <taxon>Dothideomycetes incertae sedis</taxon>
        <taxon>Botryosphaeriales</taxon>
        <taxon>Phyllostictaceae</taxon>
        <taxon>Phyllosticta</taxon>
    </lineage>
</organism>
<evidence type="ECO:0000256" key="4">
    <source>
        <dbReference type="PROSITE-ProRule" id="PRU00175"/>
    </source>
</evidence>
<evidence type="ECO:0000259" key="5">
    <source>
        <dbReference type="PROSITE" id="PS50089"/>
    </source>
</evidence>
<dbReference type="PROSITE" id="PS50089">
    <property type="entry name" value="ZF_RING_2"/>
    <property type="match status" value="1"/>
</dbReference>
<reference evidence="6 7" key="1">
    <citation type="submission" date="2024-04" db="EMBL/GenBank/DDBJ databases">
        <title>Phyllosticta paracitricarpa is synonymous to the EU quarantine fungus P. citricarpa based on phylogenomic analyses.</title>
        <authorList>
            <consortium name="Lawrence Berkeley National Laboratory"/>
            <person name="Van Ingen-Buijs V.A."/>
            <person name="Van Westerhoven A.C."/>
            <person name="Haridas S."/>
            <person name="Skiadas P."/>
            <person name="Martin F."/>
            <person name="Groenewald J.Z."/>
            <person name="Crous P.W."/>
            <person name="Seidl M.F."/>
        </authorList>
    </citation>
    <scope>NUCLEOTIDE SEQUENCE [LARGE SCALE GENOMIC DNA]</scope>
    <source>
        <strain evidence="6 7">CBS 123371</strain>
    </source>
</reference>
<name>A0ABR1KCD7_9PEZI</name>
<dbReference type="Gene3D" id="3.30.40.10">
    <property type="entry name" value="Zinc/RING finger domain, C3HC4 (zinc finger)"/>
    <property type="match status" value="1"/>
</dbReference>
<keyword evidence="2 4" id="KW-0863">Zinc-finger</keyword>
<dbReference type="SMART" id="SM00184">
    <property type="entry name" value="RING"/>
    <property type="match status" value="2"/>
</dbReference>
<keyword evidence="3" id="KW-0862">Zinc</keyword>
<dbReference type="SUPFAM" id="SSF57850">
    <property type="entry name" value="RING/U-box"/>
    <property type="match status" value="1"/>
</dbReference>
<dbReference type="EMBL" id="JBBPHU010000015">
    <property type="protein sequence ID" value="KAK7510084.1"/>
    <property type="molecule type" value="Genomic_DNA"/>
</dbReference>
<dbReference type="Proteomes" id="UP001363622">
    <property type="component" value="Unassembled WGS sequence"/>
</dbReference>
<evidence type="ECO:0000313" key="7">
    <source>
        <dbReference type="Proteomes" id="UP001363622"/>
    </source>
</evidence>
<evidence type="ECO:0000313" key="6">
    <source>
        <dbReference type="EMBL" id="KAK7510084.1"/>
    </source>
</evidence>
<sequence>MSDLLDIAPELEPRNPHRITHVQQLLRHLSRDQSFEIADHIIPTLSSELDHLIESLDYEEPFGSLYRLLNGPGAVAKIVLLLSLYQVSDVFLIGLLARMGLEVAHGLGIMEVRRALRPAPYQVVRAPFDTRFYCLLCTRSFLSEVVFPEWIESIEQDDAFSIDSSAESFEETASQNEDNFIQDLGITRQDIYTLNPDVEILLEDSSDFLEPSATIANIPEVALAYCGHLFCIQCLRKAPSDTSFEHFSLCNGKWSPELTSDLESEVSTGNRRKPAVQIVSTQLCSLSIFNPFSLLWSLRVASMWFYANAEGGLCRFTKVANNAAVSGIEPVNEATTASSIGSLPSDATTASQLARRKELVYENETRLSGRTLAQFQDLTAQSARTYFAQSTSSRSIRTSASPPPYGIGFPTVHRDVYQQYSATMDTEQDHFERVLEYDTSSIKVSEDYHLPKILHYIQLLPTAVPRDLSKLTHVDQVVSALSDEERIYLTTQKLDFGVFLDTELTDLRRGAIRAEVFPLITAKVLVLASLFRLSNIYSVRQHAAKLVELAERARLVTLVEPLVPVPYVDTVVGTISKGGDRCPICWEGYKVAAADEELLDDIDCEEVQLAVTRCGHIMCIECLQSWANESGACPLCRGVL</sequence>
<dbReference type="PROSITE" id="PS00518">
    <property type="entry name" value="ZF_RING_1"/>
    <property type="match status" value="1"/>
</dbReference>
<dbReference type="Pfam" id="PF13639">
    <property type="entry name" value="zf-RING_2"/>
    <property type="match status" value="1"/>
</dbReference>
<dbReference type="InterPro" id="IPR017907">
    <property type="entry name" value="Znf_RING_CS"/>
</dbReference>
<dbReference type="PANTHER" id="PTHR23041">
    <property type="entry name" value="RING FINGER DOMAIN-CONTAINING"/>
    <property type="match status" value="1"/>
</dbReference>
<evidence type="ECO:0000256" key="3">
    <source>
        <dbReference type="ARBA" id="ARBA00022833"/>
    </source>
</evidence>
<dbReference type="InterPro" id="IPR001841">
    <property type="entry name" value="Znf_RING"/>
</dbReference>